<evidence type="ECO:0000313" key="1">
    <source>
        <dbReference type="EMBL" id="GET37320.1"/>
    </source>
</evidence>
<organism evidence="1 2">
    <name type="scientific">Microseira wollei NIES-4236</name>
    <dbReference type="NCBI Taxonomy" id="2530354"/>
    <lineage>
        <taxon>Bacteria</taxon>
        <taxon>Bacillati</taxon>
        <taxon>Cyanobacteriota</taxon>
        <taxon>Cyanophyceae</taxon>
        <taxon>Oscillatoriophycideae</taxon>
        <taxon>Aerosakkonematales</taxon>
        <taxon>Aerosakkonemataceae</taxon>
        <taxon>Microseira</taxon>
    </lineage>
</organism>
<accession>A0AAV3X9E2</accession>
<dbReference type="AlphaFoldDB" id="A0AAV3X9E2"/>
<evidence type="ECO:0000313" key="2">
    <source>
        <dbReference type="Proteomes" id="UP001050975"/>
    </source>
</evidence>
<dbReference type="GO" id="GO:0006355">
    <property type="term" value="P:regulation of DNA-templated transcription"/>
    <property type="evidence" value="ECO:0007669"/>
    <property type="project" value="InterPro"/>
</dbReference>
<gene>
    <name evidence="1" type="ORF">MiSe_20730</name>
</gene>
<dbReference type="EMBL" id="BLAY01000026">
    <property type="protein sequence ID" value="GET37320.1"/>
    <property type="molecule type" value="Genomic_DNA"/>
</dbReference>
<comment type="caution">
    <text evidence="1">The sequence shown here is derived from an EMBL/GenBank/DDBJ whole genome shotgun (WGS) entry which is preliminary data.</text>
</comment>
<dbReference type="InterPro" id="IPR010982">
    <property type="entry name" value="Lambda_DNA-bd_dom_sf"/>
</dbReference>
<dbReference type="PANTHER" id="PTHR40455">
    <property type="entry name" value="ANTITOXIN HIGA"/>
    <property type="match status" value="1"/>
</dbReference>
<dbReference type="PANTHER" id="PTHR40455:SF1">
    <property type="entry name" value="ANTITOXIN HIGA"/>
    <property type="match status" value="1"/>
</dbReference>
<sequence>MTRTFDAKSYTELLVRYQPKPIATVAENDRAIALAQELEHRETRTLEEEVFLELLLVLIEKFEAENYPIYTPNYSSMVRHLMDARDLEESDLIPILGSATAVSEILMNQRPINHDEARKLAEFFRVEMDLFLEAE</sequence>
<name>A0AAV3X9E2_9CYAN</name>
<dbReference type="InterPro" id="IPR039060">
    <property type="entry name" value="Antitox_HigA"/>
</dbReference>
<protein>
    <submittedName>
        <fullName evidence="1">Transcription regulator</fullName>
    </submittedName>
</protein>
<dbReference type="Gene3D" id="1.10.260.40">
    <property type="entry name" value="lambda repressor-like DNA-binding domains"/>
    <property type="match status" value="1"/>
</dbReference>
<dbReference type="RefSeq" id="WP_226578583.1">
    <property type="nucleotide sequence ID" value="NZ_BLAY01000026.1"/>
</dbReference>
<proteinExistence type="predicted"/>
<keyword evidence="2" id="KW-1185">Reference proteome</keyword>
<reference evidence="1" key="1">
    <citation type="submission" date="2019-10" db="EMBL/GenBank/DDBJ databases">
        <title>Draft genome sequece of Microseira wollei NIES-4236.</title>
        <authorList>
            <person name="Yamaguchi H."/>
            <person name="Suzuki S."/>
            <person name="Kawachi M."/>
        </authorList>
    </citation>
    <scope>NUCLEOTIDE SEQUENCE</scope>
    <source>
        <strain evidence="1">NIES-4236</strain>
    </source>
</reference>
<dbReference type="Proteomes" id="UP001050975">
    <property type="component" value="Unassembled WGS sequence"/>
</dbReference>
<dbReference type="GO" id="GO:0001046">
    <property type="term" value="F:core promoter sequence-specific DNA binding"/>
    <property type="evidence" value="ECO:0007669"/>
    <property type="project" value="TreeGrafter"/>
</dbReference>